<dbReference type="EnsemblMetazoa" id="tetur05g08640.1">
    <property type="protein sequence ID" value="tetur05g08640.1"/>
    <property type="gene ID" value="tetur05g08640"/>
</dbReference>
<accession>T1K652</accession>
<protein>
    <recommendedName>
        <fullName evidence="4">Transmembrane protein 222</fullName>
    </recommendedName>
</protein>
<dbReference type="Proteomes" id="UP000015104">
    <property type="component" value="Unassembled WGS sequence"/>
</dbReference>
<reference evidence="2" key="2">
    <citation type="submission" date="2015-06" db="UniProtKB">
        <authorList>
            <consortium name="EnsemblMetazoa"/>
        </authorList>
    </citation>
    <scope>IDENTIFICATION</scope>
</reference>
<name>T1K652_TETUR</name>
<dbReference type="OrthoDB" id="267284at2759"/>
<feature type="transmembrane region" description="Helical" evidence="1">
    <location>
        <begin position="120"/>
        <end position="138"/>
    </location>
</feature>
<evidence type="ECO:0000313" key="3">
    <source>
        <dbReference type="Proteomes" id="UP000015104"/>
    </source>
</evidence>
<dbReference type="KEGG" id="tut:107360237"/>
<keyword evidence="1" id="KW-0812">Transmembrane</keyword>
<dbReference type="eggNOG" id="KOG3150">
    <property type="taxonomic scope" value="Eukaryota"/>
</dbReference>
<dbReference type="AlphaFoldDB" id="T1K652"/>
<organism evidence="2 3">
    <name type="scientific">Tetranychus urticae</name>
    <name type="common">Two-spotted spider mite</name>
    <dbReference type="NCBI Taxonomy" id="32264"/>
    <lineage>
        <taxon>Eukaryota</taxon>
        <taxon>Metazoa</taxon>
        <taxon>Ecdysozoa</taxon>
        <taxon>Arthropoda</taxon>
        <taxon>Chelicerata</taxon>
        <taxon>Arachnida</taxon>
        <taxon>Acari</taxon>
        <taxon>Acariformes</taxon>
        <taxon>Trombidiformes</taxon>
        <taxon>Prostigmata</taxon>
        <taxon>Eleutherengona</taxon>
        <taxon>Raphignathae</taxon>
        <taxon>Tetranychoidea</taxon>
        <taxon>Tetranychidae</taxon>
        <taxon>Tetranychus</taxon>
    </lineage>
</organism>
<keyword evidence="3" id="KW-1185">Reference proteome</keyword>
<dbReference type="HOGENOM" id="CLU_075672_1_1_1"/>
<reference evidence="3" key="1">
    <citation type="submission" date="2011-08" db="EMBL/GenBank/DDBJ databases">
        <authorList>
            <person name="Rombauts S."/>
        </authorList>
    </citation>
    <scope>NUCLEOTIDE SEQUENCE</scope>
    <source>
        <strain evidence="3">London</strain>
    </source>
</reference>
<dbReference type="STRING" id="32264.T1K652"/>
<dbReference type="Pfam" id="PF05608">
    <property type="entry name" value="RTE1"/>
    <property type="match status" value="2"/>
</dbReference>
<dbReference type="InterPro" id="IPR008496">
    <property type="entry name" value="TMEM222/RTE1"/>
</dbReference>
<evidence type="ECO:0000313" key="2">
    <source>
        <dbReference type="EnsemblMetazoa" id="tetur05g08640.1"/>
    </source>
</evidence>
<sequence>MSIDIKRNRYPFCIVWTPIPILTWLFPFIGHMGITTSQGIIKDFAMSHTISTDNIAFGNPTRYLQLDPHLVDGDKDAWDQATSHACEVYSQRTHNLILDNCHSHVALALSTMRYNGRDSWNMVILAAWMFFCGKYVNLLGFVKTWLPFLTMVLVILAFIFLIP</sequence>
<gene>
    <name evidence="2" type="primary">107360237</name>
</gene>
<evidence type="ECO:0000256" key="1">
    <source>
        <dbReference type="SAM" id="Phobius"/>
    </source>
</evidence>
<dbReference type="PANTHER" id="PTHR20921">
    <property type="entry name" value="TRANSMEMBRANE PROTEIN 222"/>
    <property type="match status" value="1"/>
</dbReference>
<keyword evidence="1" id="KW-1133">Transmembrane helix</keyword>
<keyword evidence="1" id="KW-0472">Membrane</keyword>
<dbReference type="EMBL" id="CAEY01001592">
    <property type="status" value="NOT_ANNOTATED_CDS"/>
    <property type="molecule type" value="Genomic_DNA"/>
</dbReference>
<evidence type="ECO:0008006" key="4">
    <source>
        <dbReference type="Google" id="ProtNLM"/>
    </source>
</evidence>
<dbReference type="OMA" id="GKMKQFH"/>
<feature type="transmembrane region" description="Helical" evidence="1">
    <location>
        <begin position="144"/>
        <end position="162"/>
    </location>
</feature>
<dbReference type="PANTHER" id="PTHR20921:SF0">
    <property type="entry name" value="TRANSMEMBRANE PROTEIN 222"/>
    <property type="match status" value="1"/>
</dbReference>
<proteinExistence type="predicted"/>